<feature type="compositionally biased region" description="Polar residues" evidence="2">
    <location>
        <begin position="18"/>
        <end position="34"/>
    </location>
</feature>
<dbReference type="Gene3D" id="2.130.10.10">
    <property type="entry name" value="YVTN repeat-like/Quinoprotein amine dehydrogenase"/>
    <property type="match status" value="1"/>
</dbReference>
<dbReference type="Pfam" id="PF12816">
    <property type="entry name" value="TPR_Vps8"/>
    <property type="match status" value="1"/>
</dbReference>
<dbReference type="InterPro" id="IPR015943">
    <property type="entry name" value="WD40/YVTN_repeat-like_dom_sf"/>
</dbReference>
<evidence type="ECO:0000256" key="1">
    <source>
        <dbReference type="ARBA" id="ARBA00009422"/>
    </source>
</evidence>
<name>A0A6A7BPL3_9PEZI</name>
<evidence type="ECO:0000313" key="6">
    <source>
        <dbReference type="Proteomes" id="UP000799421"/>
    </source>
</evidence>
<dbReference type="Proteomes" id="UP000799421">
    <property type="component" value="Unassembled WGS sequence"/>
</dbReference>
<dbReference type="GO" id="GO:0034058">
    <property type="term" value="P:endosomal vesicle fusion"/>
    <property type="evidence" value="ECO:0007669"/>
    <property type="project" value="TreeGrafter"/>
</dbReference>
<reference evidence="5" key="1">
    <citation type="journal article" date="2020" name="Stud. Mycol.">
        <title>101 Dothideomycetes genomes: a test case for predicting lifestyles and emergence of pathogens.</title>
        <authorList>
            <person name="Haridas S."/>
            <person name="Albert R."/>
            <person name="Binder M."/>
            <person name="Bloem J."/>
            <person name="Labutti K."/>
            <person name="Salamov A."/>
            <person name="Andreopoulos B."/>
            <person name="Baker S."/>
            <person name="Barry K."/>
            <person name="Bills G."/>
            <person name="Bluhm B."/>
            <person name="Cannon C."/>
            <person name="Castanera R."/>
            <person name="Culley D."/>
            <person name="Daum C."/>
            <person name="Ezra D."/>
            <person name="Gonzalez J."/>
            <person name="Henrissat B."/>
            <person name="Kuo A."/>
            <person name="Liang C."/>
            <person name="Lipzen A."/>
            <person name="Lutzoni F."/>
            <person name="Magnuson J."/>
            <person name="Mondo S."/>
            <person name="Nolan M."/>
            <person name="Ohm R."/>
            <person name="Pangilinan J."/>
            <person name="Park H.-J."/>
            <person name="Ramirez L."/>
            <person name="Alfaro M."/>
            <person name="Sun H."/>
            <person name="Tritt A."/>
            <person name="Yoshinaga Y."/>
            <person name="Zwiers L.-H."/>
            <person name="Turgeon B."/>
            <person name="Goodwin S."/>
            <person name="Spatafora J."/>
            <person name="Crous P."/>
            <person name="Grigoriev I."/>
        </authorList>
    </citation>
    <scope>NUCLEOTIDE SEQUENCE</scope>
    <source>
        <strain evidence="5">CBS 480.64</strain>
    </source>
</reference>
<dbReference type="Pfam" id="PF23413">
    <property type="entry name" value="zf_RING_Vps8_fungal"/>
    <property type="match status" value="1"/>
</dbReference>
<dbReference type="Pfam" id="PF23410">
    <property type="entry name" value="Beta-prop_VPS8"/>
    <property type="match status" value="1"/>
</dbReference>
<keyword evidence="6" id="KW-1185">Reference proteome</keyword>
<feature type="compositionally biased region" description="Polar residues" evidence="2">
    <location>
        <begin position="1130"/>
        <end position="1148"/>
    </location>
</feature>
<proteinExistence type="inferred from homology"/>
<dbReference type="SUPFAM" id="SSF50978">
    <property type="entry name" value="WD40 repeat-like"/>
    <property type="match status" value="1"/>
</dbReference>
<feature type="domain" description="Vacuolar protein sorting-associated protein 8 central" evidence="3">
    <location>
        <begin position="595"/>
        <end position="768"/>
    </location>
</feature>
<comment type="similarity">
    <text evidence="1">Belongs to the VPS8 family.</text>
</comment>
<evidence type="ECO:0000259" key="4">
    <source>
        <dbReference type="Pfam" id="PF25066"/>
    </source>
</evidence>
<evidence type="ECO:0000259" key="3">
    <source>
        <dbReference type="Pfam" id="PF12816"/>
    </source>
</evidence>
<sequence>MSSISGGSDGEGAEDASSVFNSSPDDSPSLQGSISPIAHVGPRKSTQTANPFERRLDSGFSTPSLTPHFRQISYVSQFSSQAASDDEPTQAPWEVVRWTRLRKITSQAFTEATTSKFGKPTSLAVSALIAIGTSKGLILGFDYHQTLKVIIGQGTKAAECGSVTALAISADYTTLVAGHANGHIFTWEISNPGKPFVQIPPLDPNVLKQAEHPDGHVVGSAVLHVGFLGSRHTALVSAGASGMAFSHIASRGLGPITRAVQTTRLLGRYAPTGRKSSSVLAFAPLPLGNVEQPTDTMGITAILTPYLLVIVSTTPTAQTQYKTPRPKDVQPHSTLSGCLAWFPAVKLKHSEGHSASKLVYCWSNILRILDVNIEDKGLHFEPRSRWEAEEAIVAVQWLGKSVLGVLTISQRLLILEDGSLEVTDSVDLLQRHIYHQDFFSEQLRMAVEQTESTMHGVVADAFYMSFRVYKGRTFLLGFNDLTVGTLSNWADRLIAFMENGDYISAIRLAAAYYSGSTSNITIGLPDDDVARQNLVKERLLAMITASLKYTFAQDDLGRLRELTEVCFTACVAATEEQFLIETVFELYEEEEEQEIFISVLEPYILHGQISSLPPEFIKVVVAHYISTNQAARLETLLCRLDPLSFDLDEITVLCKQHRLFDALIYVWTQGIGDYVTPFMDLLRLIPLCDEANIYYQSAVKVFPYLAYSLTGRTYPKGDTISPEKPQADLFKVLFSHSSELTPGTAFPYLSQLFQFSTPLLLRTLNEAFEAIIPASLYSRQDIINILLDVSKQQDLSAHQRVYVNMFIARNVAKYSRKDIVLSSALLDDVLDQLCLPLGEEGTQLRADRELSVEYLLSAYRPRDIASLLAKLRASGFRSATKYLLRVENRWAEFLRVFFPTPTRDVFAAIAQSLSSAPSAQTPEIQSLVVDNISTLLDLSTAETAMVLAEHKDLLHAVLDALREDRNSQDSGEYNLLLALPPSVRIHFEDRFIQLMCIHEPSRIASHLSLVPATKLELDTLLPTLEATGVIDAQVVLLHKKGLLARALGKVVARIQVLGRALNELELGRKGVLWGRDEKGRDASRELMMEIAKFANLGIWLCSGAEGRESEELWTDLLTVLLTIVQRSSNKNFSSHGTPTHEASTQQHTSKPKTEDLSLTTIIHKAITAGIFACPSTPSAKRPSFSPSSSALQPNLLTILRKTLSSPNIKPQISSLRPFLAEIFQTYAHSQTILKIANTLLDAQSFDSIETFRTERMRGWRPRDQTCERCGVKVWGEGLDDGVWEEWKNLQSRRNELKEGKRTPRRPGKERSREARDASRDLVVFRCGHGFHRKCIDTVTGGWMCLVCG</sequence>
<dbReference type="Pfam" id="PF25066">
    <property type="entry name" value="TPR_VPS8_2"/>
    <property type="match status" value="1"/>
</dbReference>
<dbReference type="InterPro" id="IPR059070">
    <property type="entry name" value="TPR_VPS8_2"/>
</dbReference>
<feature type="region of interest" description="Disordered" evidence="2">
    <location>
        <begin position="1"/>
        <end position="64"/>
    </location>
</feature>
<accession>A0A6A7BPL3</accession>
<evidence type="ECO:0000256" key="2">
    <source>
        <dbReference type="SAM" id="MobiDB-lite"/>
    </source>
</evidence>
<feature type="region of interest" description="Disordered" evidence="2">
    <location>
        <begin position="1294"/>
        <end position="1314"/>
    </location>
</feature>
<dbReference type="InterPro" id="IPR036322">
    <property type="entry name" value="WD40_repeat_dom_sf"/>
</dbReference>
<dbReference type="EMBL" id="MU006052">
    <property type="protein sequence ID" value="KAF2857296.1"/>
    <property type="molecule type" value="Genomic_DNA"/>
</dbReference>
<dbReference type="OrthoDB" id="289913at2759"/>
<feature type="domain" description="VPS8-like TPR-like repeats" evidence="4">
    <location>
        <begin position="1108"/>
        <end position="1255"/>
    </location>
</feature>
<organism evidence="5 6">
    <name type="scientific">Piedraia hortae CBS 480.64</name>
    <dbReference type="NCBI Taxonomy" id="1314780"/>
    <lineage>
        <taxon>Eukaryota</taxon>
        <taxon>Fungi</taxon>
        <taxon>Dikarya</taxon>
        <taxon>Ascomycota</taxon>
        <taxon>Pezizomycotina</taxon>
        <taxon>Dothideomycetes</taxon>
        <taxon>Dothideomycetidae</taxon>
        <taxon>Capnodiales</taxon>
        <taxon>Piedraiaceae</taxon>
        <taxon>Piedraia</taxon>
    </lineage>
</organism>
<feature type="region of interest" description="Disordered" evidence="2">
    <location>
        <begin position="1130"/>
        <end position="1154"/>
    </location>
</feature>
<dbReference type="InterPro" id="IPR025941">
    <property type="entry name" value="Vps8_central_dom"/>
</dbReference>
<dbReference type="InterPro" id="IPR045111">
    <property type="entry name" value="Vps41/Vps8"/>
</dbReference>
<dbReference type="PANTHER" id="PTHR12616">
    <property type="entry name" value="VACUOLAR PROTEIN SORTING VPS41"/>
    <property type="match status" value="1"/>
</dbReference>
<dbReference type="GO" id="GO:0006623">
    <property type="term" value="P:protein targeting to vacuole"/>
    <property type="evidence" value="ECO:0007669"/>
    <property type="project" value="InterPro"/>
</dbReference>
<evidence type="ECO:0000313" key="5">
    <source>
        <dbReference type="EMBL" id="KAF2857296.1"/>
    </source>
</evidence>
<gene>
    <name evidence="5" type="ORF">K470DRAFT_223629</name>
</gene>
<protein>
    <submittedName>
        <fullName evidence="5">Uncharacterized protein</fullName>
    </submittedName>
</protein>
<dbReference type="PANTHER" id="PTHR12616:SF8">
    <property type="entry name" value="VACUOLAR PROTEIN SORTING-ASSOCIATED PROTEIN 8 HOMOLOG"/>
    <property type="match status" value="1"/>
</dbReference>
<dbReference type="GO" id="GO:0030897">
    <property type="term" value="C:HOPS complex"/>
    <property type="evidence" value="ECO:0007669"/>
    <property type="project" value="TreeGrafter"/>
</dbReference>
<dbReference type="GO" id="GO:0005770">
    <property type="term" value="C:late endosome"/>
    <property type="evidence" value="ECO:0007669"/>
    <property type="project" value="TreeGrafter"/>
</dbReference>